<dbReference type="Pfam" id="PF03151">
    <property type="entry name" value="TPT"/>
    <property type="match status" value="2"/>
</dbReference>
<dbReference type="GO" id="GO:0016020">
    <property type="term" value="C:membrane"/>
    <property type="evidence" value="ECO:0007669"/>
    <property type="project" value="UniProtKB-SubCell"/>
</dbReference>
<dbReference type="AlphaFoldDB" id="A0A448YRV8"/>
<accession>A0A448YRV8</accession>
<evidence type="ECO:0000256" key="2">
    <source>
        <dbReference type="ARBA" id="ARBA00022692"/>
    </source>
</evidence>
<keyword evidence="9" id="KW-1185">Reference proteome</keyword>
<dbReference type="Proteomes" id="UP000290900">
    <property type="component" value="Unassembled WGS sequence"/>
</dbReference>
<feature type="transmembrane region" description="Helical" evidence="6">
    <location>
        <begin position="38"/>
        <end position="63"/>
    </location>
</feature>
<evidence type="ECO:0000256" key="6">
    <source>
        <dbReference type="SAM" id="Phobius"/>
    </source>
</evidence>
<keyword evidence="2 6" id="KW-0812">Transmembrane</keyword>
<feature type="transmembrane region" description="Helical" evidence="6">
    <location>
        <begin position="424"/>
        <end position="449"/>
    </location>
</feature>
<keyword evidence="3 6" id="KW-1133">Transmembrane helix</keyword>
<organism evidence="8 9">
    <name type="scientific">Brettanomyces naardenensis</name>
    <name type="common">Yeast</name>
    <dbReference type="NCBI Taxonomy" id="13370"/>
    <lineage>
        <taxon>Eukaryota</taxon>
        <taxon>Fungi</taxon>
        <taxon>Dikarya</taxon>
        <taxon>Ascomycota</taxon>
        <taxon>Saccharomycotina</taxon>
        <taxon>Pichiomycetes</taxon>
        <taxon>Pichiales</taxon>
        <taxon>Pichiaceae</taxon>
        <taxon>Brettanomyces</taxon>
    </lineage>
</organism>
<sequence>MVTSWIPKFDLKLILLCGLWYLTSVVSSSSSKMILREFTFPVTLCEVQFIMNIFYCTLTVLAVKKIDSLLASYRHTRIHSHNYRRGESFDSIYSNYSDPSYSLKRSPPRSLTPKKKGPRSLLECFPKRTFPDDIDNYNYSIINDFLHPSALLLKATIPMGTFQFVGQIANNKATSVIPVSLVHTIKALSPLTTVLIYRFLFQKQFSAQTYVTLLPIIFGVMLSCTKPGGVAHGQDDFFHTGCVFAFISMLIFVSQNIFAKKFLTYEAYSHGAAKDKESGIVNALNIRFASTDSAPVTPILPVSMSADERRNGSVSVTPLYGNSSQSLNKLVKDSDRQLDKISVLFYCSIVGFVLTLPFYLLSEWSNPVFSLKLIDRHVVSLMLVYGVAHFMQSIVAFQILGLISPINYSIANILKRIIVISWSIFLEGAQLSVTQWIGLSLTFSGLYAYDRWGVQRKH</sequence>
<gene>
    <name evidence="8" type="ORF">BRENAR_LOCUS4365</name>
</gene>
<feature type="transmembrane region" description="Helical" evidence="6">
    <location>
        <begin position="237"/>
        <end position="259"/>
    </location>
</feature>
<evidence type="ECO:0000256" key="5">
    <source>
        <dbReference type="SAM" id="MobiDB-lite"/>
    </source>
</evidence>
<evidence type="ECO:0000256" key="1">
    <source>
        <dbReference type="ARBA" id="ARBA00004141"/>
    </source>
</evidence>
<comment type="subcellular location">
    <subcellularLocation>
        <location evidence="1">Membrane</location>
        <topology evidence="1">Multi-pass membrane protein</topology>
    </subcellularLocation>
</comment>
<protein>
    <submittedName>
        <fullName evidence="8">DEKNAAC105060</fullName>
    </submittedName>
</protein>
<evidence type="ECO:0000313" key="9">
    <source>
        <dbReference type="Proteomes" id="UP000290900"/>
    </source>
</evidence>
<name>A0A448YRV8_BRENA</name>
<dbReference type="PANTHER" id="PTHR11132">
    <property type="entry name" value="SOLUTE CARRIER FAMILY 35"/>
    <property type="match status" value="1"/>
</dbReference>
<feature type="transmembrane region" description="Helical" evidence="6">
    <location>
        <begin position="207"/>
        <end position="225"/>
    </location>
</feature>
<keyword evidence="4 6" id="KW-0472">Membrane</keyword>
<evidence type="ECO:0000256" key="3">
    <source>
        <dbReference type="ARBA" id="ARBA00022989"/>
    </source>
</evidence>
<feature type="transmembrane region" description="Helical" evidence="6">
    <location>
        <begin position="382"/>
        <end position="403"/>
    </location>
</feature>
<feature type="domain" description="Sugar phosphate transporter" evidence="7">
    <location>
        <begin position="329"/>
        <end position="449"/>
    </location>
</feature>
<dbReference type="SUPFAM" id="SSF103481">
    <property type="entry name" value="Multidrug resistance efflux transporter EmrE"/>
    <property type="match status" value="2"/>
</dbReference>
<feature type="region of interest" description="Disordered" evidence="5">
    <location>
        <begin position="99"/>
        <end position="118"/>
    </location>
</feature>
<proteinExistence type="predicted"/>
<dbReference type="FunCoup" id="A0A448YRV8">
    <property type="interactions" value="541"/>
</dbReference>
<evidence type="ECO:0000256" key="4">
    <source>
        <dbReference type="ARBA" id="ARBA00023136"/>
    </source>
</evidence>
<dbReference type="InterPro" id="IPR004853">
    <property type="entry name" value="Sugar_P_trans_dom"/>
</dbReference>
<dbReference type="EMBL" id="CAACVR010000056">
    <property type="protein sequence ID" value="VEU23636.1"/>
    <property type="molecule type" value="Genomic_DNA"/>
</dbReference>
<dbReference type="InterPro" id="IPR050186">
    <property type="entry name" value="TPT_transporter"/>
</dbReference>
<dbReference type="STRING" id="13370.A0A448YRV8"/>
<dbReference type="InterPro" id="IPR037185">
    <property type="entry name" value="EmrE-like"/>
</dbReference>
<reference evidence="8 9" key="1">
    <citation type="submission" date="2018-12" db="EMBL/GenBank/DDBJ databases">
        <authorList>
            <person name="Tiukova I."/>
            <person name="Dainat J."/>
        </authorList>
    </citation>
    <scope>NUCLEOTIDE SEQUENCE [LARGE SCALE GENOMIC DNA]</scope>
</reference>
<evidence type="ECO:0000259" key="7">
    <source>
        <dbReference type="Pfam" id="PF03151"/>
    </source>
</evidence>
<dbReference type="OrthoDB" id="1588579at2759"/>
<dbReference type="InParanoid" id="A0A448YRV8"/>
<evidence type="ECO:0000313" key="8">
    <source>
        <dbReference type="EMBL" id="VEU23636.1"/>
    </source>
</evidence>
<feature type="domain" description="Sugar phosphate transporter" evidence="7">
    <location>
        <begin position="152"/>
        <end position="265"/>
    </location>
</feature>
<feature type="transmembrane region" description="Helical" evidence="6">
    <location>
        <begin position="343"/>
        <end position="362"/>
    </location>
</feature>